<feature type="transmembrane region" description="Helical" evidence="1">
    <location>
        <begin position="110"/>
        <end position="131"/>
    </location>
</feature>
<organism evidence="2 3">
    <name type="scientific">Oceanobacillus aidingensis</name>
    <dbReference type="NCBI Taxonomy" id="645964"/>
    <lineage>
        <taxon>Bacteria</taxon>
        <taxon>Bacillati</taxon>
        <taxon>Bacillota</taxon>
        <taxon>Bacilli</taxon>
        <taxon>Bacillales</taxon>
        <taxon>Bacillaceae</taxon>
        <taxon>Oceanobacillus</taxon>
    </lineage>
</organism>
<comment type="caution">
    <text evidence="2">The sequence shown here is derived from an EMBL/GenBank/DDBJ whole genome shotgun (WGS) entry which is preliminary data.</text>
</comment>
<protein>
    <recommendedName>
        <fullName evidence="4">DUF2178 domain-containing protein</fullName>
    </recommendedName>
</protein>
<accession>A0ABV9K135</accession>
<evidence type="ECO:0000313" key="2">
    <source>
        <dbReference type="EMBL" id="MFC4663755.1"/>
    </source>
</evidence>
<keyword evidence="1" id="KW-0472">Membrane</keyword>
<evidence type="ECO:0000313" key="3">
    <source>
        <dbReference type="Proteomes" id="UP001595988"/>
    </source>
</evidence>
<feature type="transmembrane region" description="Helical" evidence="1">
    <location>
        <begin position="37"/>
        <end position="58"/>
    </location>
</feature>
<dbReference type="EMBL" id="JBHSFT010000044">
    <property type="protein sequence ID" value="MFC4663755.1"/>
    <property type="molecule type" value="Genomic_DNA"/>
</dbReference>
<keyword evidence="1" id="KW-1133">Transmembrane helix</keyword>
<feature type="transmembrane region" description="Helical" evidence="1">
    <location>
        <begin position="79"/>
        <end position="98"/>
    </location>
</feature>
<keyword evidence="3" id="KW-1185">Reference proteome</keyword>
<name>A0ABV9K135_9BACI</name>
<dbReference type="Proteomes" id="UP001595988">
    <property type="component" value="Unassembled WGS sequence"/>
</dbReference>
<keyword evidence="1" id="KW-0812">Transmembrane</keyword>
<evidence type="ECO:0008006" key="4">
    <source>
        <dbReference type="Google" id="ProtNLM"/>
    </source>
</evidence>
<feature type="transmembrane region" description="Helical" evidence="1">
    <location>
        <begin position="7"/>
        <end position="31"/>
    </location>
</feature>
<sequence length="132" mass="14728">MNKHLQPWVWTVVGSIGFITSLLVKTIIYLFTGQFDFSGLLGLLAGLFIIIIINIIIVKTKKDKTPSIDERTLNNIKKFYAISPHIYLGIIIIGLIILSIKGMEVISITYLWAAVMLYLVLSGIGSLVIHLK</sequence>
<proteinExistence type="predicted"/>
<evidence type="ECO:0000256" key="1">
    <source>
        <dbReference type="SAM" id="Phobius"/>
    </source>
</evidence>
<dbReference type="RefSeq" id="WP_193064558.1">
    <property type="nucleotide sequence ID" value="NZ_JBHSFT010000044.1"/>
</dbReference>
<reference evidence="3" key="1">
    <citation type="journal article" date="2019" name="Int. J. Syst. Evol. Microbiol.">
        <title>The Global Catalogue of Microorganisms (GCM) 10K type strain sequencing project: providing services to taxonomists for standard genome sequencing and annotation.</title>
        <authorList>
            <consortium name="The Broad Institute Genomics Platform"/>
            <consortium name="The Broad Institute Genome Sequencing Center for Infectious Disease"/>
            <person name="Wu L."/>
            <person name="Ma J."/>
        </authorList>
    </citation>
    <scope>NUCLEOTIDE SEQUENCE [LARGE SCALE GENOMIC DNA]</scope>
    <source>
        <strain evidence="3">CCUG 37257</strain>
    </source>
</reference>
<gene>
    <name evidence="2" type="ORF">ACFO3P_16380</name>
</gene>